<evidence type="ECO:0000256" key="1">
    <source>
        <dbReference type="ARBA" id="ARBA00000085"/>
    </source>
</evidence>
<evidence type="ECO:0000256" key="4">
    <source>
        <dbReference type="ARBA" id="ARBA00023012"/>
    </source>
</evidence>
<evidence type="ECO:0000256" key="3">
    <source>
        <dbReference type="ARBA" id="ARBA00022553"/>
    </source>
</evidence>
<dbReference type="Pfam" id="PF00072">
    <property type="entry name" value="Response_reg"/>
    <property type="match status" value="1"/>
</dbReference>
<dbReference type="InterPro" id="IPR003661">
    <property type="entry name" value="HisK_dim/P_dom"/>
</dbReference>
<protein>
    <recommendedName>
        <fullName evidence="2">histidine kinase</fullName>
        <ecNumber evidence="2">2.7.13.3</ecNumber>
    </recommendedName>
</protein>
<reference evidence="10 11" key="1">
    <citation type="submission" date="2019-04" db="EMBL/GenBank/DDBJ databases">
        <title>Pedobacter sp. RP-3-15 sp. nov., isolated from Arctic soil.</title>
        <authorList>
            <person name="Dahal R.H."/>
            <person name="Kim D.-U."/>
        </authorList>
    </citation>
    <scope>NUCLEOTIDE SEQUENCE [LARGE SCALE GENOMIC DNA]</scope>
    <source>
        <strain evidence="10 11">RP-3-15</strain>
    </source>
</reference>
<evidence type="ECO:0000256" key="5">
    <source>
        <dbReference type="PROSITE-ProRule" id="PRU00169"/>
    </source>
</evidence>
<keyword evidence="11" id="KW-1185">Reference proteome</keyword>
<dbReference type="PANTHER" id="PTHR45339:SF1">
    <property type="entry name" value="HYBRID SIGNAL TRANSDUCTION HISTIDINE KINASE J"/>
    <property type="match status" value="1"/>
</dbReference>
<feature type="coiled-coil region" evidence="6">
    <location>
        <begin position="188"/>
        <end position="218"/>
    </location>
</feature>
<dbReference type="SUPFAM" id="SSF55874">
    <property type="entry name" value="ATPase domain of HSP90 chaperone/DNA topoisomerase II/histidine kinase"/>
    <property type="match status" value="1"/>
</dbReference>
<dbReference type="PANTHER" id="PTHR45339">
    <property type="entry name" value="HYBRID SIGNAL TRANSDUCTION HISTIDINE KINASE J"/>
    <property type="match status" value="1"/>
</dbReference>
<dbReference type="InterPro" id="IPR036890">
    <property type="entry name" value="HATPase_C_sf"/>
</dbReference>
<dbReference type="FunFam" id="3.30.565.10:FF:000010">
    <property type="entry name" value="Sensor histidine kinase RcsC"/>
    <property type="match status" value="1"/>
</dbReference>
<dbReference type="EMBL" id="SWBQ01000003">
    <property type="protein sequence ID" value="TKC05999.1"/>
    <property type="molecule type" value="Genomic_DNA"/>
</dbReference>
<keyword evidence="6" id="KW-0175">Coiled coil</keyword>
<dbReference type="PROSITE" id="PS50110">
    <property type="entry name" value="RESPONSE_REGULATORY"/>
    <property type="match status" value="1"/>
</dbReference>
<evidence type="ECO:0000256" key="7">
    <source>
        <dbReference type="SAM" id="Phobius"/>
    </source>
</evidence>
<dbReference type="EC" id="2.7.13.3" evidence="2"/>
<dbReference type="InterPro" id="IPR036097">
    <property type="entry name" value="HisK_dim/P_sf"/>
</dbReference>
<dbReference type="SUPFAM" id="SSF47384">
    <property type="entry name" value="Homodimeric domain of signal transducing histidine kinase"/>
    <property type="match status" value="1"/>
</dbReference>
<dbReference type="Gene3D" id="3.40.50.2300">
    <property type="match status" value="1"/>
</dbReference>
<feature type="transmembrane region" description="Helical" evidence="7">
    <location>
        <begin position="171"/>
        <end position="188"/>
    </location>
</feature>
<comment type="catalytic activity">
    <reaction evidence="1">
        <text>ATP + protein L-histidine = ADP + protein N-phospho-L-histidine.</text>
        <dbReference type="EC" id="2.7.13.3"/>
    </reaction>
</comment>
<gene>
    <name evidence="10" type="ORF">FA047_11715</name>
</gene>
<dbReference type="Gene3D" id="3.30.565.10">
    <property type="entry name" value="Histidine kinase-like ATPase, C-terminal domain"/>
    <property type="match status" value="1"/>
</dbReference>
<dbReference type="InterPro" id="IPR011006">
    <property type="entry name" value="CheY-like_superfamily"/>
</dbReference>
<feature type="transmembrane region" description="Helical" evidence="7">
    <location>
        <begin position="58"/>
        <end position="76"/>
    </location>
</feature>
<dbReference type="InterPro" id="IPR003594">
    <property type="entry name" value="HATPase_dom"/>
</dbReference>
<keyword evidence="7" id="KW-0812">Transmembrane</keyword>
<dbReference type="SMART" id="SM00387">
    <property type="entry name" value="HATPase_c"/>
    <property type="match status" value="1"/>
</dbReference>
<dbReference type="SUPFAM" id="SSF52172">
    <property type="entry name" value="CheY-like"/>
    <property type="match status" value="1"/>
</dbReference>
<evidence type="ECO:0000256" key="2">
    <source>
        <dbReference type="ARBA" id="ARBA00012438"/>
    </source>
</evidence>
<dbReference type="SMART" id="SM00388">
    <property type="entry name" value="HisKA"/>
    <property type="match status" value="1"/>
</dbReference>
<dbReference type="Pfam" id="PF00512">
    <property type="entry name" value="HisKA"/>
    <property type="match status" value="1"/>
</dbReference>
<evidence type="ECO:0000259" key="8">
    <source>
        <dbReference type="PROSITE" id="PS50109"/>
    </source>
</evidence>
<comment type="caution">
    <text evidence="10">The sequence shown here is derived from an EMBL/GenBank/DDBJ whole genome shotgun (WGS) entry which is preliminary data.</text>
</comment>
<dbReference type="InterPro" id="IPR004358">
    <property type="entry name" value="Sig_transdc_His_kin-like_C"/>
</dbReference>
<keyword evidence="3 5" id="KW-0597">Phosphoprotein</keyword>
<feature type="transmembrane region" description="Helical" evidence="7">
    <location>
        <begin position="30"/>
        <end position="51"/>
    </location>
</feature>
<accession>A0A4U1CKP3</accession>
<dbReference type="SMART" id="SM00448">
    <property type="entry name" value="REC"/>
    <property type="match status" value="1"/>
</dbReference>
<organism evidence="10 11">
    <name type="scientific">Pedobacter frigoris</name>
    <dbReference type="NCBI Taxonomy" id="2571272"/>
    <lineage>
        <taxon>Bacteria</taxon>
        <taxon>Pseudomonadati</taxon>
        <taxon>Bacteroidota</taxon>
        <taxon>Sphingobacteriia</taxon>
        <taxon>Sphingobacteriales</taxon>
        <taxon>Sphingobacteriaceae</taxon>
        <taxon>Pedobacter</taxon>
    </lineage>
</organism>
<feature type="domain" description="Histidine kinase" evidence="8">
    <location>
        <begin position="225"/>
        <end position="447"/>
    </location>
</feature>
<dbReference type="GO" id="GO:0000155">
    <property type="term" value="F:phosphorelay sensor kinase activity"/>
    <property type="evidence" value="ECO:0007669"/>
    <property type="project" value="InterPro"/>
</dbReference>
<dbReference type="CDD" id="cd16922">
    <property type="entry name" value="HATPase_EvgS-ArcB-TorS-like"/>
    <property type="match status" value="1"/>
</dbReference>
<proteinExistence type="predicted"/>
<dbReference type="AlphaFoldDB" id="A0A4U1CKP3"/>
<dbReference type="InterPro" id="IPR001789">
    <property type="entry name" value="Sig_transdc_resp-reg_receiver"/>
</dbReference>
<keyword evidence="7" id="KW-1133">Transmembrane helix</keyword>
<feature type="transmembrane region" description="Helical" evidence="7">
    <location>
        <begin position="110"/>
        <end position="127"/>
    </location>
</feature>
<dbReference type="PROSITE" id="PS50109">
    <property type="entry name" value="HIS_KIN"/>
    <property type="match status" value="1"/>
</dbReference>
<dbReference type="CDD" id="cd00082">
    <property type="entry name" value="HisKA"/>
    <property type="match status" value="1"/>
</dbReference>
<feature type="modified residue" description="4-aspartylphosphate" evidence="5">
    <location>
        <position position="517"/>
    </location>
</feature>
<dbReference type="InterPro" id="IPR005467">
    <property type="entry name" value="His_kinase_dom"/>
</dbReference>
<dbReference type="OrthoDB" id="9811889at2"/>
<feature type="transmembrane region" description="Helical" evidence="7">
    <location>
        <begin position="133"/>
        <end position="151"/>
    </location>
</feature>
<dbReference type="PRINTS" id="PR00344">
    <property type="entry name" value="BCTRLSENSOR"/>
</dbReference>
<sequence length="599" mass="67926">MDKDLPFFNCSFKKVFSKVPDSFSAARIKIILTILILSYVKLAVVIVDSLVKHQNFQLTRAIIVLVIYTALLKWLLYRPSHIRTIAHLLIITGLLIIWANPVLNHKNVNIVLLQMIFMVSLCSFYLLDKKFGVIYSALAALPIFLIVAFKAKIYGYSGGFREEIGSPGIEILIFFNFVTLIYAHYLFYQAIQQNMDEKADLNSKLKEAVEEANKLALSKSDFLSVMSHELRTPLNTVLGSTSMLLNNDPKESQKEDLRALKFSTNNLLNLINDILEFNRTESDKMELEVIPVNLSETMYDIFSGIKFAANEKKLELILNIDPELSQEVVLSDPTRLIQVIYNLLWNAIKFTDKGSVTLSLSQLENTEKEVKVRFLVSDTGIGINEDRQEAIFEPFTQAYSNTTRHFGGTGLGLAIVKRLLLLFNSNIHLKSCPDKGSDFFFDIVFDRTELALSPVNPQLEFDLQGMKILIAEDNEMNTLLMKKLLSKWNTECEYVGNGSVILDLFSKGFYYDVILMDLNMPVMDGIEATKAIRKMENHMDIQIIALTASVSDEIRVKIHEAGMNDYVYKPFEPAVLYQKLQLIQNNNVKQGGTVNTAIS</sequence>
<evidence type="ECO:0000259" key="9">
    <source>
        <dbReference type="PROSITE" id="PS50110"/>
    </source>
</evidence>
<feature type="transmembrane region" description="Helical" evidence="7">
    <location>
        <begin position="82"/>
        <end position="103"/>
    </location>
</feature>
<evidence type="ECO:0000313" key="11">
    <source>
        <dbReference type="Proteomes" id="UP000307244"/>
    </source>
</evidence>
<dbReference type="CDD" id="cd17546">
    <property type="entry name" value="REC_hyHK_CKI1_RcsC-like"/>
    <property type="match status" value="1"/>
</dbReference>
<keyword evidence="4" id="KW-0902">Two-component regulatory system</keyword>
<feature type="domain" description="Response regulatory" evidence="9">
    <location>
        <begin position="467"/>
        <end position="584"/>
    </location>
</feature>
<dbReference type="Gene3D" id="1.10.287.130">
    <property type="match status" value="1"/>
</dbReference>
<evidence type="ECO:0000313" key="10">
    <source>
        <dbReference type="EMBL" id="TKC05999.1"/>
    </source>
</evidence>
<dbReference type="Pfam" id="PF02518">
    <property type="entry name" value="HATPase_c"/>
    <property type="match status" value="1"/>
</dbReference>
<keyword evidence="7" id="KW-0472">Membrane</keyword>
<dbReference type="Proteomes" id="UP000307244">
    <property type="component" value="Unassembled WGS sequence"/>
</dbReference>
<evidence type="ECO:0000256" key="6">
    <source>
        <dbReference type="SAM" id="Coils"/>
    </source>
</evidence>
<dbReference type="RefSeq" id="WP_136836261.1">
    <property type="nucleotide sequence ID" value="NZ_SWBQ01000003.1"/>
</dbReference>
<name>A0A4U1CKP3_9SPHI</name>